<gene>
    <name evidence="1" type="ORF">BCM02_10967</name>
</gene>
<dbReference type="OrthoDB" id="9780343at2"/>
<dbReference type="Pfam" id="PF09986">
    <property type="entry name" value="DUF2225"/>
    <property type="match status" value="1"/>
</dbReference>
<dbReference type="EMBL" id="VNHS01000009">
    <property type="protein sequence ID" value="TYP71789.1"/>
    <property type="molecule type" value="Genomic_DNA"/>
</dbReference>
<sequence length="232" mass="27079">MEPLYQSTITCICCQAQFQTSRVRPSFKRVVSRDTDFCAYYKNGINPDFYVVRVCPSCGYASTENGTQQLTDVKRRYYYERFGSSWVHRDYGGERTVEQALDTYKLALICAQVAGTSERVMAGLLHHIAWLYRYMGNKAQEERFLQFALQSYTAVYETEGGSVNDAKLMFLLGELHRLLGDRNTAVRWFSRVVNDKRIVDATMIRASREQWQLLREEMKREGLYMEEERLNA</sequence>
<evidence type="ECO:0000313" key="2">
    <source>
        <dbReference type="Proteomes" id="UP000323257"/>
    </source>
</evidence>
<organism evidence="1 2">
    <name type="scientific">Paenibacillus methanolicus</name>
    <dbReference type="NCBI Taxonomy" id="582686"/>
    <lineage>
        <taxon>Bacteria</taxon>
        <taxon>Bacillati</taxon>
        <taxon>Bacillota</taxon>
        <taxon>Bacilli</taxon>
        <taxon>Bacillales</taxon>
        <taxon>Paenibacillaceae</taxon>
        <taxon>Paenibacillus</taxon>
    </lineage>
</organism>
<reference evidence="1 2" key="1">
    <citation type="submission" date="2019-07" db="EMBL/GenBank/DDBJ databases">
        <title>Genomic Encyclopedia of Type Strains, Phase III (KMG-III): the genomes of soil and plant-associated and newly described type strains.</title>
        <authorList>
            <person name="Whitman W."/>
        </authorList>
    </citation>
    <scope>NUCLEOTIDE SEQUENCE [LARGE SCALE GENOMIC DNA]</scope>
    <source>
        <strain evidence="1 2">BL24</strain>
    </source>
</reference>
<protein>
    <recommendedName>
        <fullName evidence="3">DUF2225 domain-containing protein</fullName>
    </recommendedName>
</protein>
<dbReference type="RefSeq" id="WP_148931419.1">
    <property type="nucleotide sequence ID" value="NZ_VNHS01000009.1"/>
</dbReference>
<evidence type="ECO:0000313" key="1">
    <source>
        <dbReference type="EMBL" id="TYP71789.1"/>
    </source>
</evidence>
<keyword evidence="2" id="KW-1185">Reference proteome</keyword>
<dbReference type="AlphaFoldDB" id="A0A5S5BXU9"/>
<dbReference type="Proteomes" id="UP000323257">
    <property type="component" value="Unassembled WGS sequence"/>
</dbReference>
<accession>A0A5S5BXU9</accession>
<dbReference type="InterPro" id="IPR018708">
    <property type="entry name" value="DUF2225"/>
</dbReference>
<dbReference type="Gene3D" id="1.25.40.10">
    <property type="entry name" value="Tetratricopeptide repeat domain"/>
    <property type="match status" value="1"/>
</dbReference>
<dbReference type="SUPFAM" id="SSF48452">
    <property type="entry name" value="TPR-like"/>
    <property type="match status" value="1"/>
</dbReference>
<proteinExistence type="predicted"/>
<evidence type="ECO:0008006" key="3">
    <source>
        <dbReference type="Google" id="ProtNLM"/>
    </source>
</evidence>
<name>A0A5S5BXU9_9BACL</name>
<comment type="caution">
    <text evidence="1">The sequence shown here is derived from an EMBL/GenBank/DDBJ whole genome shotgun (WGS) entry which is preliminary data.</text>
</comment>
<dbReference type="InterPro" id="IPR011990">
    <property type="entry name" value="TPR-like_helical_dom_sf"/>
</dbReference>